<protein>
    <submittedName>
        <fullName evidence="2">Uncharacterized protein</fullName>
    </submittedName>
</protein>
<keyword evidence="3" id="KW-1185">Reference proteome</keyword>
<feature type="region of interest" description="Disordered" evidence="1">
    <location>
        <begin position="156"/>
        <end position="186"/>
    </location>
</feature>
<accession>A0A101JNQ7</accession>
<gene>
    <name evidence="2" type="ORF">ADL12_27250</name>
</gene>
<name>A0A101JNQ7_9ACTN</name>
<dbReference type="EMBL" id="LLZG01000301">
    <property type="protein sequence ID" value="KUL30343.1"/>
    <property type="molecule type" value="Genomic_DNA"/>
</dbReference>
<dbReference type="AlphaFoldDB" id="A0A101JNQ7"/>
<evidence type="ECO:0000313" key="2">
    <source>
        <dbReference type="EMBL" id="KUL30343.1"/>
    </source>
</evidence>
<evidence type="ECO:0000313" key="3">
    <source>
        <dbReference type="Proteomes" id="UP000053923"/>
    </source>
</evidence>
<dbReference type="Proteomes" id="UP000053923">
    <property type="component" value="Unassembled WGS sequence"/>
</dbReference>
<comment type="caution">
    <text evidence="2">The sequence shown here is derived from an EMBL/GenBank/DDBJ whole genome shotgun (WGS) entry which is preliminary data.</text>
</comment>
<reference evidence="3" key="1">
    <citation type="submission" date="2015-10" db="EMBL/GenBank/DDBJ databases">
        <authorList>
            <person name="Ju K.-S."/>
            <person name="Doroghazi J.R."/>
            <person name="Metcalf W.W."/>
        </authorList>
    </citation>
    <scope>NUCLEOTIDE SEQUENCE [LARGE SCALE GENOMIC DNA]</scope>
    <source>
        <strain evidence="3">NRRL 3151</strain>
    </source>
</reference>
<evidence type="ECO:0000256" key="1">
    <source>
        <dbReference type="SAM" id="MobiDB-lite"/>
    </source>
</evidence>
<sequence length="186" mass="20299">MLALLREQIGDERQVRRRLELRAASARGDLAAVRSRIRDLQAFTAQEVVVIGRAARVALLRDEPWLPDLLDRLLPGIAVAPTAAKTLPSQALPYELVRAAQDFPTPELVTAIRSVRRTVRHAGVPKQLDKLLKKVEAALAERTDVALRLPKLDSALHPSAAPPRAASCAGPPATTRPSSRSPRQSR</sequence>
<proteinExistence type="predicted"/>
<organism evidence="2 3">
    <name type="scientific">Streptomyces regalis</name>
    <dbReference type="NCBI Taxonomy" id="68262"/>
    <lineage>
        <taxon>Bacteria</taxon>
        <taxon>Bacillati</taxon>
        <taxon>Actinomycetota</taxon>
        <taxon>Actinomycetes</taxon>
        <taxon>Kitasatosporales</taxon>
        <taxon>Streptomycetaceae</taxon>
        <taxon>Streptomyces</taxon>
    </lineage>
</organism>